<dbReference type="CDD" id="cd07341">
    <property type="entry name" value="M56_BlaR1_MecR1_like"/>
    <property type="match status" value="1"/>
</dbReference>
<keyword evidence="1" id="KW-0472">Membrane</keyword>
<accession>A0A556MXD3</accession>
<dbReference type="RefSeq" id="WP_144248106.1">
    <property type="nucleotide sequence ID" value="NZ_VLPK01000001.1"/>
</dbReference>
<dbReference type="PANTHER" id="PTHR34978:SF3">
    <property type="entry name" value="SLR0241 PROTEIN"/>
    <property type="match status" value="1"/>
</dbReference>
<dbReference type="InterPro" id="IPR052173">
    <property type="entry name" value="Beta-lactam_resp_regulator"/>
</dbReference>
<keyword evidence="1" id="KW-0812">Transmembrane</keyword>
<proteinExistence type="predicted"/>
<sequence>MTSYLISFVLCSGLLLLVYHVFLSRENLYRFNRFYLLFSLVFSMLVPVITVQIPHRLISNDIPIIEHITPVEQQQPAGQFTDEAVVGNNKLYAQQPVVSSTSYQPYLLPGIYIIVALLFLIRFILNLYRLKQKINRSDNLNLGNATLVLLDEDVTPHSFLKYIFINKHQYQNDATEPEIICHEQAHVRQLHSADVVFIELLQVICWFNPFMPFYRKAIQLNHEFLADEAVIKDHTDTPAYQYLLLAKAQQGNSLYLTSQFNYLTIKKRLIMMTKTTSEKTALCKKLGLLPVLAVAALLFSHKVMAYSLSAITTQADKPVKVTEAKKNDPTRPRRVLFATPSGSRTKHSIKDAPKNVIAAYDAILKKYNMQDGYGNIKEISDADTAALHALFVQMSIRQQDGQVVRFSKPLLPMPKNTTSKFWLAAWQKDKNYGVWIDGKRVKNETLANYKADDFDRYDYSRLTPAAIKSDGFRYQVDLMTRAYYADYYKTTMAYRPEKLEPLPERK</sequence>
<feature type="transmembrane region" description="Helical" evidence="1">
    <location>
        <begin position="34"/>
        <end position="53"/>
    </location>
</feature>
<reference evidence="3 4" key="1">
    <citation type="submission" date="2019-07" db="EMBL/GenBank/DDBJ databases">
        <authorList>
            <person name="Huq M.A."/>
        </authorList>
    </citation>
    <scope>NUCLEOTIDE SEQUENCE [LARGE SCALE GENOMIC DNA]</scope>
    <source>
        <strain evidence="3 4">MAH-19</strain>
    </source>
</reference>
<dbReference type="EMBL" id="VLPK01000001">
    <property type="protein sequence ID" value="TSJ44545.1"/>
    <property type="molecule type" value="Genomic_DNA"/>
</dbReference>
<evidence type="ECO:0000256" key="1">
    <source>
        <dbReference type="SAM" id="Phobius"/>
    </source>
</evidence>
<organism evidence="3 4">
    <name type="scientific">Mucilaginibacter corticis</name>
    <dbReference type="NCBI Taxonomy" id="2597670"/>
    <lineage>
        <taxon>Bacteria</taxon>
        <taxon>Pseudomonadati</taxon>
        <taxon>Bacteroidota</taxon>
        <taxon>Sphingobacteriia</taxon>
        <taxon>Sphingobacteriales</taxon>
        <taxon>Sphingobacteriaceae</taxon>
        <taxon>Mucilaginibacter</taxon>
    </lineage>
</organism>
<evidence type="ECO:0000313" key="4">
    <source>
        <dbReference type="Proteomes" id="UP000318733"/>
    </source>
</evidence>
<feature type="domain" description="Peptidase M56" evidence="2">
    <location>
        <begin position="31"/>
        <end position="271"/>
    </location>
</feature>
<dbReference type="InterPro" id="IPR008756">
    <property type="entry name" value="Peptidase_M56"/>
</dbReference>
<name>A0A556MXD3_9SPHI</name>
<evidence type="ECO:0000313" key="3">
    <source>
        <dbReference type="EMBL" id="TSJ44545.1"/>
    </source>
</evidence>
<dbReference type="AlphaFoldDB" id="A0A556MXD3"/>
<dbReference type="Proteomes" id="UP000318733">
    <property type="component" value="Unassembled WGS sequence"/>
</dbReference>
<dbReference type="OrthoDB" id="649093at2"/>
<keyword evidence="1" id="KW-1133">Transmembrane helix</keyword>
<feature type="transmembrane region" description="Helical" evidence="1">
    <location>
        <begin position="6"/>
        <end position="22"/>
    </location>
</feature>
<dbReference type="PANTHER" id="PTHR34978">
    <property type="entry name" value="POSSIBLE SENSOR-TRANSDUCER PROTEIN BLAR"/>
    <property type="match status" value="1"/>
</dbReference>
<protein>
    <submittedName>
        <fullName evidence="3">M56 family metallopeptidase</fullName>
    </submittedName>
</protein>
<dbReference type="Pfam" id="PF05569">
    <property type="entry name" value="Peptidase_M56"/>
    <property type="match status" value="1"/>
</dbReference>
<gene>
    <name evidence="3" type="ORF">FO440_10320</name>
</gene>
<comment type="caution">
    <text evidence="3">The sequence shown here is derived from an EMBL/GenBank/DDBJ whole genome shotgun (WGS) entry which is preliminary data.</text>
</comment>
<keyword evidence="4" id="KW-1185">Reference proteome</keyword>
<feature type="transmembrane region" description="Helical" evidence="1">
    <location>
        <begin position="286"/>
        <end position="308"/>
    </location>
</feature>
<evidence type="ECO:0000259" key="2">
    <source>
        <dbReference type="Pfam" id="PF05569"/>
    </source>
</evidence>
<feature type="transmembrane region" description="Helical" evidence="1">
    <location>
        <begin position="106"/>
        <end position="128"/>
    </location>
</feature>